<dbReference type="GO" id="GO:0004497">
    <property type="term" value="F:monooxygenase activity"/>
    <property type="evidence" value="ECO:0007669"/>
    <property type="project" value="InterPro"/>
</dbReference>
<protein>
    <submittedName>
        <fullName evidence="3">Cytochrome P450</fullName>
    </submittedName>
</protein>
<dbReference type="EMBL" id="VITY01000020">
    <property type="protein sequence ID" value="TWB87769.1"/>
    <property type="molecule type" value="Genomic_DNA"/>
</dbReference>
<keyword evidence="4" id="KW-1185">Reference proteome</keyword>
<dbReference type="PRINTS" id="PR00359">
    <property type="entry name" value="BP450"/>
</dbReference>
<dbReference type="GO" id="GO:0020037">
    <property type="term" value="F:heme binding"/>
    <property type="evidence" value="ECO:0007669"/>
    <property type="project" value="InterPro"/>
</dbReference>
<dbReference type="GO" id="GO:0005506">
    <property type="term" value="F:iron ion binding"/>
    <property type="evidence" value="ECO:0007669"/>
    <property type="project" value="InterPro"/>
</dbReference>
<dbReference type="InterPro" id="IPR036396">
    <property type="entry name" value="Cyt_P450_sf"/>
</dbReference>
<dbReference type="RefSeq" id="WP_146992280.1">
    <property type="nucleotide sequence ID" value="NZ_VITY01000020.1"/>
</dbReference>
<dbReference type="OrthoDB" id="9801155at2"/>
<dbReference type="InterPro" id="IPR002397">
    <property type="entry name" value="Cyt_P450_B"/>
</dbReference>
<accession>A0A560KXC7</accession>
<evidence type="ECO:0000313" key="4">
    <source>
        <dbReference type="Proteomes" id="UP000321304"/>
    </source>
</evidence>
<name>A0A560KXC7_9BRAD</name>
<dbReference type="InterPro" id="IPR001128">
    <property type="entry name" value="Cyt_P450"/>
</dbReference>
<dbReference type="AlphaFoldDB" id="A0A560KXC7"/>
<comment type="cofactor">
    <cofactor evidence="1">
        <name>heme</name>
        <dbReference type="ChEBI" id="CHEBI:30413"/>
    </cofactor>
</comment>
<evidence type="ECO:0000313" key="3">
    <source>
        <dbReference type="EMBL" id="TWB87769.1"/>
    </source>
</evidence>
<evidence type="ECO:0000256" key="1">
    <source>
        <dbReference type="ARBA" id="ARBA00001971"/>
    </source>
</evidence>
<dbReference type="PANTHER" id="PTHR46696:SF1">
    <property type="entry name" value="CYTOCHROME P450 YJIB-RELATED"/>
    <property type="match status" value="1"/>
</dbReference>
<dbReference type="PANTHER" id="PTHR46696">
    <property type="entry name" value="P450, PUTATIVE (EUROFUNG)-RELATED"/>
    <property type="match status" value="1"/>
</dbReference>
<organism evidence="3 4">
    <name type="scientific">Bradyrhizobium macuxiense</name>
    <dbReference type="NCBI Taxonomy" id="1755647"/>
    <lineage>
        <taxon>Bacteria</taxon>
        <taxon>Pseudomonadati</taxon>
        <taxon>Pseudomonadota</taxon>
        <taxon>Alphaproteobacteria</taxon>
        <taxon>Hyphomicrobiales</taxon>
        <taxon>Nitrobacteraceae</taxon>
        <taxon>Bradyrhizobium</taxon>
    </lineage>
</organism>
<comment type="similarity">
    <text evidence="2">Belongs to the cytochrome P450 family.</text>
</comment>
<evidence type="ECO:0000256" key="2">
    <source>
        <dbReference type="ARBA" id="ARBA00010617"/>
    </source>
</evidence>
<dbReference type="Pfam" id="PF00067">
    <property type="entry name" value="p450"/>
    <property type="match status" value="1"/>
</dbReference>
<comment type="caution">
    <text evidence="3">The sequence shown here is derived from an EMBL/GenBank/DDBJ whole genome shotgun (WGS) entry which is preliminary data.</text>
</comment>
<proteinExistence type="inferred from homology"/>
<dbReference type="SUPFAM" id="SSF48264">
    <property type="entry name" value="Cytochrome P450"/>
    <property type="match status" value="1"/>
</dbReference>
<gene>
    <name evidence="3" type="ORF">FBZ93_12067</name>
</gene>
<dbReference type="Gene3D" id="1.10.630.10">
    <property type="entry name" value="Cytochrome P450"/>
    <property type="match status" value="1"/>
</dbReference>
<sequence>MNLIEGHLAIDPPSGVPVWDIDPYDPAILSDPREYYAELRSKGPFAYIPRYSILACGRYGETKEVFSDWSRFVSSRGVGILDLKFAAPFQARSIIIDVDPPYHAKTRTVLARAMSPRAVAELKEKFREDAERLVDSLIGRGTFDAVQDLAEVFPTNVFPRAAGLKETDRRRLIDYGAMVFNAIGPENDLRRKAMKRVEEILPWVMERTKRDMIEPETFGATIYAAADEGEITEQEAGMLVRALLGAGIDTTVTGIGNALWCLGQNPDAFELLKEDPNLARPAFEETLRYTSPVSAFYRTANCDTEVSGTRIVEGSKILCVLGSANLDESHWPNADRFDIRRRPFGHLALGTGIHGCVGQNVARAEVDAVLTAIARKVNRIEFAGEAVWRPNNAMHALDRMPMTFVPN</sequence>
<dbReference type="GO" id="GO:0016705">
    <property type="term" value="F:oxidoreductase activity, acting on paired donors, with incorporation or reduction of molecular oxygen"/>
    <property type="evidence" value="ECO:0007669"/>
    <property type="project" value="InterPro"/>
</dbReference>
<dbReference type="Proteomes" id="UP000321304">
    <property type="component" value="Unassembled WGS sequence"/>
</dbReference>
<reference evidence="3 4" key="1">
    <citation type="submission" date="2019-06" db="EMBL/GenBank/DDBJ databases">
        <title>Genomic Encyclopedia of Type Strains, Phase IV (KMG-V): Genome sequencing to study the core and pangenomes of soil and plant-associated prokaryotes.</title>
        <authorList>
            <person name="Whitman W."/>
        </authorList>
    </citation>
    <scope>NUCLEOTIDE SEQUENCE [LARGE SCALE GENOMIC DNA]</scope>
    <source>
        <strain evidence="3 4">BR 10355</strain>
    </source>
</reference>